<keyword evidence="3" id="KW-0560">Oxidoreductase</keyword>
<keyword evidence="2" id="KW-0521">NADP</keyword>
<dbReference type="Gene3D" id="3.90.25.10">
    <property type="entry name" value="UDP-galactose 4-epimerase, domain 1"/>
    <property type="match status" value="1"/>
</dbReference>
<dbReference type="InterPro" id="IPR016040">
    <property type="entry name" value="NAD(P)-bd_dom"/>
</dbReference>
<keyword evidence="6" id="KW-1185">Reference proteome</keyword>
<dbReference type="Pfam" id="PF13460">
    <property type="entry name" value="NAD_binding_10"/>
    <property type="match status" value="1"/>
</dbReference>
<dbReference type="InterPro" id="IPR051609">
    <property type="entry name" value="NmrA/Isoflavone_reductase-like"/>
</dbReference>
<dbReference type="Proteomes" id="UP001140560">
    <property type="component" value="Unassembled WGS sequence"/>
</dbReference>
<protein>
    <recommendedName>
        <fullName evidence="4">NAD(P)-binding domain-containing protein</fullName>
    </recommendedName>
</protein>
<dbReference type="PANTHER" id="PTHR47706">
    <property type="entry name" value="NMRA-LIKE FAMILY PROTEIN"/>
    <property type="match status" value="1"/>
</dbReference>
<dbReference type="SUPFAM" id="SSF51735">
    <property type="entry name" value="NAD(P)-binding Rossmann-fold domains"/>
    <property type="match status" value="1"/>
</dbReference>
<comment type="similarity">
    <text evidence="1">Belongs to the NmrA-type oxidoreductase family. Isoflavone reductase subfamily.</text>
</comment>
<gene>
    <name evidence="5" type="ORF">N0V83_006339</name>
</gene>
<evidence type="ECO:0000256" key="3">
    <source>
        <dbReference type="ARBA" id="ARBA00023002"/>
    </source>
</evidence>
<dbReference type="GO" id="GO:0016491">
    <property type="term" value="F:oxidoreductase activity"/>
    <property type="evidence" value="ECO:0007669"/>
    <property type="project" value="UniProtKB-KW"/>
</dbReference>
<dbReference type="InterPro" id="IPR045312">
    <property type="entry name" value="PCBER-like"/>
</dbReference>
<evidence type="ECO:0000259" key="4">
    <source>
        <dbReference type="Pfam" id="PF13460"/>
    </source>
</evidence>
<dbReference type="PANTHER" id="PTHR47706:SF1">
    <property type="entry name" value="CIPA-LIKE, PUTATIVE (AFU_ORTHOLOGUE AFUA_1G12460)-RELATED"/>
    <property type="match status" value="1"/>
</dbReference>
<reference evidence="5" key="1">
    <citation type="submission" date="2022-10" db="EMBL/GenBank/DDBJ databases">
        <title>Tapping the CABI collections for fungal endophytes: first genome assemblies for Collariella, Neodidymelliopsis, Ascochyta clinopodiicola, Didymella pomorum, Didymosphaeria variabile, Neocosmospora piperis and Neocucurbitaria cava.</title>
        <authorList>
            <person name="Hill R."/>
        </authorList>
    </citation>
    <scope>NUCLEOTIDE SEQUENCE</scope>
    <source>
        <strain evidence="5">IMI 356814</strain>
    </source>
</reference>
<dbReference type="AlphaFoldDB" id="A0A9W9CL54"/>
<name>A0A9W9CL54_9PLEO</name>
<evidence type="ECO:0000313" key="5">
    <source>
        <dbReference type="EMBL" id="KAJ4369254.1"/>
    </source>
</evidence>
<evidence type="ECO:0000256" key="2">
    <source>
        <dbReference type="ARBA" id="ARBA00022857"/>
    </source>
</evidence>
<organism evidence="5 6">
    <name type="scientific">Neocucurbitaria cava</name>
    <dbReference type="NCBI Taxonomy" id="798079"/>
    <lineage>
        <taxon>Eukaryota</taxon>
        <taxon>Fungi</taxon>
        <taxon>Dikarya</taxon>
        <taxon>Ascomycota</taxon>
        <taxon>Pezizomycotina</taxon>
        <taxon>Dothideomycetes</taxon>
        <taxon>Pleosporomycetidae</taxon>
        <taxon>Pleosporales</taxon>
        <taxon>Pleosporineae</taxon>
        <taxon>Cucurbitariaceae</taxon>
        <taxon>Neocucurbitaria</taxon>
    </lineage>
</organism>
<evidence type="ECO:0000313" key="6">
    <source>
        <dbReference type="Proteomes" id="UP001140560"/>
    </source>
</evidence>
<dbReference type="InterPro" id="IPR036291">
    <property type="entry name" value="NAD(P)-bd_dom_sf"/>
</dbReference>
<dbReference type="Gene3D" id="3.40.50.720">
    <property type="entry name" value="NAD(P)-binding Rossmann-like Domain"/>
    <property type="match status" value="1"/>
</dbReference>
<proteinExistence type="inferred from homology"/>
<evidence type="ECO:0000256" key="1">
    <source>
        <dbReference type="ARBA" id="ARBA00005725"/>
    </source>
</evidence>
<sequence length="299" mass="32076">MATASGTLGTPILRALINSKAFNVTVLSRQSSDATFPDSVKVIHVDYTSLPDLTNALKDQDAVVSTLAGTATETQRPLIEASIAAGVKRFIPSEFSCDIDNPKAATLPVYQRIIAIHKALQAQAQAHPEFTYTSIRNGVLLDWGLARGLVLAFDSETPTLYDGGDRPFSVSNMASVGEAVVGVLRHLDETRNRAVYVHDLVITQNKVLSMAQKLAPEKKWNPVVVNSADLEAKSRDAFAKGVINMHSGMGFLVRAVFGESYGGEFQHTDNEVIGTGFKTDADLEGLVEAALNHTLVPGA</sequence>
<feature type="domain" description="NAD(P)-binding" evidence="4">
    <location>
        <begin position="4"/>
        <end position="157"/>
    </location>
</feature>
<dbReference type="EMBL" id="JAPEUY010000010">
    <property type="protein sequence ID" value="KAJ4369254.1"/>
    <property type="molecule type" value="Genomic_DNA"/>
</dbReference>
<accession>A0A9W9CL54</accession>
<comment type="caution">
    <text evidence="5">The sequence shown here is derived from an EMBL/GenBank/DDBJ whole genome shotgun (WGS) entry which is preliminary data.</text>
</comment>
<dbReference type="CDD" id="cd05259">
    <property type="entry name" value="PCBER_SDR_a"/>
    <property type="match status" value="1"/>
</dbReference>
<dbReference type="OrthoDB" id="9974981at2759"/>